<organism evidence="1">
    <name type="scientific">marine sediment metagenome</name>
    <dbReference type="NCBI Taxonomy" id="412755"/>
    <lineage>
        <taxon>unclassified sequences</taxon>
        <taxon>metagenomes</taxon>
        <taxon>ecological metagenomes</taxon>
    </lineage>
</organism>
<proteinExistence type="predicted"/>
<protein>
    <recommendedName>
        <fullName evidence="2">DUF333 domain-containing protein</fullName>
    </recommendedName>
</protein>
<sequence length="150" mass="16776">MRGQTTIILVITLVGVSLSGCSSSERVVVRGQSQETADRGNPKWIGMPNPAAVYCKALGYKHEIVTDDKGNQYGICNFPDGNVCMAWNFYRGKCGHEWSYCKQHGYDLKELGRWEGWFRGGVCIDKTTKKEIGTVFDLMGMDLSKSLPER</sequence>
<evidence type="ECO:0000313" key="1">
    <source>
        <dbReference type="EMBL" id="GAH46563.1"/>
    </source>
</evidence>
<dbReference type="Pfam" id="PF03891">
    <property type="entry name" value="DUF333"/>
    <property type="match status" value="1"/>
</dbReference>
<dbReference type="PANTHER" id="PTHR38008">
    <property type="entry name" value="HEMOLYSIN-RELATED"/>
    <property type="match status" value="1"/>
</dbReference>
<dbReference type="InterPro" id="IPR005590">
    <property type="entry name" value="DUF333"/>
</dbReference>
<dbReference type="EMBL" id="BARU01006287">
    <property type="protein sequence ID" value="GAH46563.1"/>
    <property type="molecule type" value="Genomic_DNA"/>
</dbReference>
<comment type="caution">
    <text evidence="1">The sequence shown here is derived from an EMBL/GenBank/DDBJ whole genome shotgun (WGS) entry which is preliminary data.</text>
</comment>
<gene>
    <name evidence="1" type="ORF">S03H2_12352</name>
</gene>
<reference evidence="1" key="1">
    <citation type="journal article" date="2014" name="Front. Microbiol.">
        <title>High frequency of phylogenetically diverse reductive dehalogenase-homologous genes in deep subseafloor sedimentary metagenomes.</title>
        <authorList>
            <person name="Kawai M."/>
            <person name="Futagami T."/>
            <person name="Toyoda A."/>
            <person name="Takaki Y."/>
            <person name="Nishi S."/>
            <person name="Hori S."/>
            <person name="Arai W."/>
            <person name="Tsubouchi T."/>
            <person name="Morono Y."/>
            <person name="Uchiyama I."/>
            <person name="Ito T."/>
            <person name="Fujiyama A."/>
            <person name="Inagaki F."/>
            <person name="Takami H."/>
        </authorList>
    </citation>
    <scope>NUCLEOTIDE SEQUENCE</scope>
    <source>
        <strain evidence="1">Expedition CK06-06</strain>
    </source>
</reference>
<name>X1HMQ4_9ZZZZ</name>
<accession>X1HMQ4</accession>
<dbReference type="PROSITE" id="PS51257">
    <property type="entry name" value="PROKAR_LIPOPROTEIN"/>
    <property type="match status" value="1"/>
</dbReference>
<evidence type="ECO:0008006" key="2">
    <source>
        <dbReference type="Google" id="ProtNLM"/>
    </source>
</evidence>
<dbReference type="PANTHER" id="PTHR38008:SF2">
    <property type="entry name" value="HEMOLYSIN"/>
    <property type="match status" value="1"/>
</dbReference>
<dbReference type="AlphaFoldDB" id="X1HMQ4"/>